<dbReference type="GO" id="GO:0008168">
    <property type="term" value="F:methyltransferase activity"/>
    <property type="evidence" value="ECO:0007669"/>
    <property type="project" value="UniProtKB-KW"/>
</dbReference>
<accession>A0ABV2WIC8</accession>
<keyword evidence="1" id="KW-0808">Transferase</keyword>
<dbReference type="EC" id="2.1.1.-" evidence="1"/>
<evidence type="ECO:0000313" key="1">
    <source>
        <dbReference type="EMBL" id="MEU1950629.1"/>
    </source>
</evidence>
<protein>
    <submittedName>
        <fullName evidence="1">SAM-dependent methyltransferase</fullName>
        <ecNumber evidence="1">2.1.1.-</ecNumber>
    </submittedName>
</protein>
<keyword evidence="2" id="KW-1185">Reference proteome</keyword>
<dbReference type="GeneID" id="96243094"/>
<evidence type="ECO:0000313" key="2">
    <source>
        <dbReference type="Proteomes" id="UP001550628"/>
    </source>
</evidence>
<comment type="caution">
    <text evidence="1">The sequence shown here is derived from an EMBL/GenBank/DDBJ whole genome shotgun (WGS) entry which is preliminary data.</text>
</comment>
<reference evidence="1 2" key="1">
    <citation type="submission" date="2024-06" db="EMBL/GenBank/DDBJ databases">
        <title>The Natural Products Discovery Center: Release of the First 8490 Sequenced Strains for Exploring Actinobacteria Biosynthetic Diversity.</title>
        <authorList>
            <person name="Kalkreuter E."/>
            <person name="Kautsar S.A."/>
            <person name="Yang D."/>
            <person name="Bader C.D."/>
            <person name="Teijaro C.N."/>
            <person name="Fluegel L."/>
            <person name="Davis C.M."/>
            <person name="Simpson J.R."/>
            <person name="Lauterbach L."/>
            <person name="Steele A.D."/>
            <person name="Gui C."/>
            <person name="Meng S."/>
            <person name="Li G."/>
            <person name="Viehrig K."/>
            <person name="Ye F."/>
            <person name="Su P."/>
            <person name="Kiefer A.F."/>
            <person name="Nichols A."/>
            <person name="Cepeda A.J."/>
            <person name="Yan W."/>
            <person name="Fan B."/>
            <person name="Jiang Y."/>
            <person name="Adhikari A."/>
            <person name="Zheng C.-J."/>
            <person name="Schuster L."/>
            <person name="Cowan T.M."/>
            <person name="Smanski M.J."/>
            <person name="Chevrette M.G."/>
            <person name="De Carvalho L.P.S."/>
            <person name="Shen B."/>
        </authorList>
    </citation>
    <scope>NUCLEOTIDE SEQUENCE [LARGE SCALE GENOMIC DNA]</scope>
    <source>
        <strain evidence="1 2">NPDC019708</strain>
    </source>
</reference>
<dbReference type="SUPFAM" id="SSF53335">
    <property type="entry name" value="S-adenosyl-L-methionine-dependent methyltransferases"/>
    <property type="match status" value="1"/>
</dbReference>
<dbReference type="Proteomes" id="UP001550628">
    <property type="component" value="Unassembled WGS sequence"/>
</dbReference>
<proteinExistence type="predicted"/>
<dbReference type="Gene3D" id="3.40.50.150">
    <property type="entry name" value="Vaccinia Virus protein VP39"/>
    <property type="match status" value="1"/>
</dbReference>
<keyword evidence="1" id="KW-0489">Methyltransferase</keyword>
<dbReference type="EMBL" id="JBEYBF010000001">
    <property type="protein sequence ID" value="MEU1950629.1"/>
    <property type="molecule type" value="Genomic_DNA"/>
</dbReference>
<dbReference type="PIRSF" id="PIRSF017393">
    <property type="entry name" value="MTase_SAV2177"/>
    <property type="match status" value="1"/>
</dbReference>
<gene>
    <name evidence="1" type="ORF">ABZ510_02095</name>
</gene>
<dbReference type="RefSeq" id="WP_051714025.1">
    <property type="nucleotide sequence ID" value="NZ_JBEYBD010000002.1"/>
</dbReference>
<name>A0ABV2WIC8_9NOCA</name>
<dbReference type="Pfam" id="PF04672">
    <property type="entry name" value="Methyltransf_19"/>
    <property type="match status" value="1"/>
</dbReference>
<sequence>MTIDTALSLGGRPVGADTDRPSIPRAYDYSLGGKDNYEVDRSAFERIRRIAPRQGDVHVTNRRWLTRAVRSLAEGAGVRQFLDLGAGLPTRDPLHVVAQECGRGDVAFVYVDHDPLCVAHGRAMLERNENTRYLPGDLTDPAATVEKAGRHLDLRQPVAVLLGAVLHHLADDDDPAGIVARYIDLLPAGSYVAITHYCDPGPGRPELHELARKLERAHVQEEFGSGRYRSPEHIRALFGSLDLVEPGLTPLDEWWPQGPPVRAAAPEEHLILGGLGHKPGRHLEPLRLVRR</sequence>
<dbReference type="InterPro" id="IPR006764">
    <property type="entry name" value="SAM_dep_MeTrfase_SAV2177_type"/>
</dbReference>
<dbReference type="InterPro" id="IPR029063">
    <property type="entry name" value="SAM-dependent_MTases_sf"/>
</dbReference>
<organism evidence="1 2">
    <name type="scientific">Nocardia rhamnosiphila</name>
    <dbReference type="NCBI Taxonomy" id="426716"/>
    <lineage>
        <taxon>Bacteria</taxon>
        <taxon>Bacillati</taxon>
        <taxon>Actinomycetota</taxon>
        <taxon>Actinomycetes</taxon>
        <taxon>Mycobacteriales</taxon>
        <taxon>Nocardiaceae</taxon>
        <taxon>Nocardia</taxon>
    </lineage>
</organism>
<dbReference type="GO" id="GO:0032259">
    <property type="term" value="P:methylation"/>
    <property type="evidence" value="ECO:0007669"/>
    <property type="project" value="UniProtKB-KW"/>
</dbReference>